<keyword evidence="7" id="KW-0175">Coiled coil</keyword>
<dbReference type="InterPro" id="IPR007863">
    <property type="entry name" value="Peptidase_M16_C"/>
</dbReference>
<keyword evidence="3" id="KW-0479">Metal-binding</keyword>
<dbReference type="GO" id="GO:0006508">
    <property type="term" value="P:proteolysis"/>
    <property type="evidence" value="ECO:0007669"/>
    <property type="project" value="UniProtKB-KW"/>
</dbReference>
<name>A0A081BIP7_9LACO</name>
<comment type="similarity">
    <text evidence="1">Belongs to the peptidase M16 family.</text>
</comment>
<dbReference type="GO" id="GO:0046872">
    <property type="term" value="F:metal ion binding"/>
    <property type="evidence" value="ECO:0007669"/>
    <property type="project" value="UniProtKB-KW"/>
</dbReference>
<dbReference type="PANTHER" id="PTHR43690:SF18">
    <property type="entry name" value="INSULIN-DEGRADING ENZYME-RELATED"/>
    <property type="match status" value="1"/>
</dbReference>
<dbReference type="GO" id="GO:0008237">
    <property type="term" value="F:metallopeptidase activity"/>
    <property type="evidence" value="ECO:0007669"/>
    <property type="project" value="UniProtKB-KW"/>
</dbReference>
<feature type="domain" description="Peptidase M16 N-terminal" evidence="8">
    <location>
        <begin position="64"/>
        <end position="150"/>
    </location>
</feature>
<dbReference type="Proteomes" id="UP000028700">
    <property type="component" value="Unassembled WGS sequence"/>
</dbReference>
<evidence type="ECO:0000313" key="11">
    <source>
        <dbReference type="Proteomes" id="UP000028700"/>
    </source>
</evidence>
<dbReference type="Pfam" id="PF00675">
    <property type="entry name" value="Peptidase_M16"/>
    <property type="match status" value="1"/>
</dbReference>
<proteinExistence type="inferred from homology"/>
<dbReference type="PANTHER" id="PTHR43690">
    <property type="entry name" value="NARDILYSIN"/>
    <property type="match status" value="1"/>
</dbReference>
<evidence type="ECO:0000256" key="4">
    <source>
        <dbReference type="ARBA" id="ARBA00022801"/>
    </source>
</evidence>
<evidence type="ECO:0000256" key="7">
    <source>
        <dbReference type="SAM" id="Coils"/>
    </source>
</evidence>
<dbReference type="SUPFAM" id="SSF63411">
    <property type="entry name" value="LuxS/MPP-like metallohydrolase"/>
    <property type="match status" value="2"/>
</dbReference>
<keyword evidence="5" id="KW-0862">Zinc</keyword>
<dbReference type="InterPro" id="IPR011765">
    <property type="entry name" value="Pept_M16_N"/>
</dbReference>
<evidence type="ECO:0000259" key="8">
    <source>
        <dbReference type="Pfam" id="PF00675"/>
    </source>
</evidence>
<reference evidence="10" key="1">
    <citation type="journal article" date="2014" name="Genome Announc.">
        <title>Draft Genome Sequence of Lactobacillus oryzae Strain SG293T.</title>
        <authorList>
            <person name="Tanizawa Y."/>
            <person name="Fujisawa T."/>
            <person name="Mochizuki T."/>
            <person name="Kaminuma E."/>
            <person name="Nakamura Y."/>
            <person name="Tohno M."/>
        </authorList>
    </citation>
    <scope>NUCLEOTIDE SEQUENCE [LARGE SCALE GENOMIC DNA]</scope>
    <source>
        <strain evidence="10">SG293</strain>
    </source>
</reference>
<dbReference type="STRING" id="1291743.LOSG293_150060"/>
<dbReference type="InterPro" id="IPR011249">
    <property type="entry name" value="Metalloenz_LuxS/M16"/>
</dbReference>
<feature type="domain" description="Peptidase M16 C-terminal" evidence="9">
    <location>
        <begin position="182"/>
        <end position="349"/>
    </location>
</feature>
<dbReference type="Gene3D" id="3.30.830.10">
    <property type="entry name" value="Metalloenzyme, LuxS/M16 peptidase-like"/>
    <property type="match status" value="2"/>
</dbReference>
<organism evidence="10 11">
    <name type="scientific">Secundilactobacillus oryzae JCM 18671</name>
    <dbReference type="NCBI Taxonomy" id="1291743"/>
    <lineage>
        <taxon>Bacteria</taxon>
        <taxon>Bacillati</taxon>
        <taxon>Bacillota</taxon>
        <taxon>Bacilli</taxon>
        <taxon>Lactobacillales</taxon>
        <taxon>Lactobacillaceae</taxon>
        <taxon>Secundilactobacillus</taxon>
    </lineage>
</organism>
<evidence type="ECO:0000256" key="5">
    <source>
        <dbReference type="ARBA" id="ARBA00022833"/>
    </source>
</evidence>
<sequence length="428" mass="48663">MQTKDYKQLQEKMMTQTLENGLTVHFLPKPLFNETYAVLSTNYGSIDDRIIPANGENLVKFPGGLAHFLEHKLFEKEDHDASDVFAQYGASTNAYTSFTKTSYLFSSSRNLKENLDNLLDFVQIPYFSNQTVEKEIGIIGQEIMMYDDDPNWQAYFGAIADLYPDTALAVDIAGTVPSIKQITPEKLYLAHKQFYQPSNMSLFVVGNLDVDQVLEWVQENQAKKDLYTFNNPKRVLDDFYSSNIKHAQTLHMAVQRPKVTIGIKGTQPIANDFSGLVYEEAVNTMFDLLFGETSENYLRLYDQGVIDDSFGYSFEMQRAAHFAIIIGETNQPDAMVQEIRSILLNAKTELAKVEDRLEMVKREAMGATIMSMNSISAIANDYDDYLYGGTGLFDEIDAIRQLTMADIYQAAERFISEDRFSIRQILPE</sequence>
<dbReference type="InterPro" id="IPR050626">
    <property type="entry name" value="Peptidase_M16"/>
</dbReference>
<evidence type="ECO:0000259" key="9">
    <source>
        <dbReference type="Pfam" id="PF05193"/>
    </source>
</evidence>
<dbReference type="AlphaFoldDB" id="A0A081BIP7"/>
<evidence type="ECO:0000256" key="3">
    <source>
        <dbReference type="ARBA" id="ARBA00022723"/>
    </source>
</evidence>
<keyword evidence="4" id="KW-0378">Hydrolase</keyword>
<feature type="coiled-coil region" evidence="7">
    <location>
        <begin position="336"/>
        <end position="363"/>
    </location>
</feature>
<gene>
    <name evidence="10" type="ORF">LOSG293_150060</name>
</gene>
<protein>
    <submittedName>
        <fullName evidence="10">Zn-dependent peptidase</fullName>
    </submittedName>
</protein>
<keyword evidence="2" id="KW-0645">Protease</keyword>
<evidence type="ECO:0000313" key="10">
    <source>
        <dbReference type="EMBL" id="GAK47915.1"/>
    </source>
</evidence>
<dbReference type="NCBIfam" id="NF047421">
    <property type="entry name" value="YfmH_fam"/>
    <property type="match status" value="1"/>
</dbReference>
<dbReference type="Pfam" id="PF05193">
    <property type="entry name" value="Peptidase_M16_C"/>
    <property type="match status" value="1"/>
</dbReference>
<comment type="caution">
    <text evidence="10">The sequence shown here is derived from an EMBL/GenBank/DDBJ whole genome shotgun (WGS) entry which is preliminary data.</text>
</comment>
<dbReference type="eggNOG" id="COG0612">
    <property type="taxonomic scope" value="Bacteria"/>
</dbReference>
<dbReference type="OrthoDB" id="9811314at2"/>
<dbReference type="MEROPS" id="M16.A20"/>
<keyword evidence="11" id="KW-1185">Reference proteome</keyword>
<dbReference type="RefSeq" id="WP_034527782.1">
    <property type="nucleotide sequence ID" value="NZ_BBJM01000015.1"/>
</dbReference>
<evidence type="ECO:0000256" key="2">
    <source>
        <dbReference type="ARBA" id="ARBA00022670"/>
    </source>
</evidence>
<keyword evidence="6" id="KW-0482">Metalloprotease</keyword>
<accession>A0A081BIP7</accession>
<evidence type="ECO:0000256" key="1">
    <source>
        <dbReference type="ARBA" id="ARBA00007261"/>
    </source>
</evidence>
<evidence type="ECO:0000256" key="6">
    <source>
        <dbReference type="ARBA" id="ARBA00023049"/>
    </source>
</evidence>
<dbReference type="EMBL" id="BBJM01000015">
    <property type="protein sequence ID" value="GAK47915.1"/>
    <property type="molecule type" value="Genomic_DNA"/>
</dbReference>